<dbReference type="GO" id="GO:0006508">
    <property type="term" value="P:proteolysis"/>
    <property type="evidence" value="ECO:0007669"/>
    <property type="project" value="UniProtKB-KW"/>
</dbReference>
<dbReference type="Gene3D" id="2.40.70.10">
    <property type="entry name" value="Acid Proteases"/>
    <property type="match status" value="1"/>
</dbReference>
<reference evidence="6" key="1">
    <citation type="submission" date="2021-01" db="EMBL/GenBank/DDBJ databases">
        <authorList>
            <person name="Corre E."/>
            <person name="Pelletier E."/>
            <person name="Niang G."/>
            <person name="Scheremetjew M."/>
            <person name="Finn R."/>
            <person name="Kale V."/>
            <person name="Holt S."/>
            <person name="Cochrane G."/>
            <person name="Meng A."/>
            <person name="Brown T."/>
            <person name="Cohen L."/>
        </authorList>
    </citation>
    <scope>NUCLEOTIDE SEQUENCE</scope>
    <source>
        <strain evidence="6">Pbaha01</strain>
    </source>
</reference>
<protein>
    <recommendedName>
        <fullName evidence="5">Peptidase A2 domain-containing protein</fullName>
    </recommendedName>
</protein>
<dbReference type="InterPro" id="IPR001995">
    <property type="entry name" value="Peptidase_A2_cat"/>
</dbReference>
<keyword evidence="2" id="KW-0645">Protease</keyword>
<feature type="domain" description="Peptidase A2" evidence="5">
    <location>
        <begin position="69"/>
        <end position="83"/>
    </location>
</feature>
<organism evidence="6">
    <name type="scientific">Pyrodinium bahamense</name>
    <dbReference type="NCBI Taxonomy" id="73915"/>
    <lineage>
        <taxon>Eukaryota</taxon>
        <taxon>Sar</taxon>
        <taxon>Alveolata</taxon>
        <taxon>Dinophyceae</taxon>
        <taxon>Gonyaulacales</taxon>
        <taxon>Pyrocystaceae</taxon>
        <taxon>Pyrodinium</taxon>
    </lineage>
</organism>
<dbReference type="Pfam" id="PF09668">
    <property type="entry name" value="Asp_protease"/>
    <property type="match status" value="1"/>
</dbReference>
<keyword evidence="4" id="KW-0378">Hydrolase</keyword>
<dbReference type="InterPro" id="IPR021109">
    <property type="entry name" value="Peptidase_aspartic_dom_sf"/>
</dbReference>
<dbReference type="GO" id="GO:0004190">
    <property type="term" value="F:aspartic-type endopeptidase activity"/>
    <property type="evidence" value="ECO:0007669"/>
    <property type="project" value="UniProtKB-KW"/>
</dbReference>
<accession>A0A7S0A3R4</accession>
<dbReference type="EMBL" id="HBEG01011911">
    <property type="protein sequence ID" value="CAD8351786.1"/>
    <property type="molecule type" value="Transcribed_RNA"/>
</dbReference>
<evidence type="ECO:0000256" key="4">
    <source>
        <dbReference type="ARBA" id="ARBA00022801"/>
    </source>
</evidence>
<proteinExistence type="inferred from homology"/>
<name>A0A7S0A3R4_9DINO</name>
<evidence type="ECO:0000256" key="1">
    <source>
        <dbReference type="ARBA" id="ARBA00009136"/>
    </source>
</evidence>
<comment type="similarity">
    <text evidence="1">Belongs to the DDI1 family.</text>
</comment>
<evidence type="ECO:0000313" key="6">
    <source>
        <dbReference type="EMBL" id="CAD8351786.1"/>
    </source>
</evidence>
<keyword evidence="3" id="KW-0064">Aspartyl protease</keyword>
<dbReference type="PANTHER" id="PTHR12917:SF1">
    <property type="entry name" value="AT13091P"/>
    <property type="match status" value="1"/>
</dbReference>
<dbReference type="AlphaFoldDB" id="A0A7S0A3R4"/>
<dbReference type="InterPro" id="IPR019103">
    <property type="entry name" value="Peptidase_aspartic_DDI1-type"/>
</dbReference>
<evidence type="ECO:0000259" key="5">
    <source>
        <dbReference type="PROSITE" id="PS50175"/>
    </source>
</evidence>
<dbReference type="SUPFAM" id="SSF50630">
    <property type="entry name" value="Acid proteases"/>
    <property type="match status" value="1"/>
</dbReference>
<evidence type="ECO:0000256" key="3">
    <source>
        <dbReference type="ARBA" id="ARBA00022750"/>
    </source>
</evidence>
<dbReference type="PANTHER" id="PTHR12917">
    <property type="entry name" value="ASPARTYL PROTEASE DDI-RELATED"/>
    <property type="match status" value="1"/>
</dbReference>
<sequence length="190" mass="19893">MGSGLGHVLRGETELEREQRVYRKLASAKPGSLAHAILKLASCMGCMLPMAPPGGELAFVSCRLAGEELQMLVDTGAKRSVISSSLVQRLGLLGHLDRSIQGVSVGVGSAKITGRLRGVPLALGPVSLSVDFSVLDIEGGLLVLGLESLRQHRCLVDLGRQCLVFGGRSSGMAVPLLPPDPGRVPLARAR</sequence>
<dbReference type="PROSITE" id="PS50175">
    <property type="entry name" value="ASP_PROT_RETROV"/>
    <property type="match status" value="1"/>
</dbReference>
<evidence type="ECO:0000256" key="2">
    <source>
        <dbReference type="ARBA" id="ARBA00022670"/>
    </source>
</evidence>
<gene>
    <name evidence="6" type="ORF">PBAH0796_LOCUS7153</name>
</gene>